<evidence type="ECO:0000313" key="6">
    <source>
        <dbReference type="EMBL" id="SUU83837.1"/>
    </source>
</evidence>
<protein>
    <submittedName>
        <fullName evidence="6">2-hydroxy-3-oxopropionate reductase</fullName>
        <ecNumber evidence="6">1.1.1.60</ecNumber>
    </submittedName>
</protein>
<evidence type="ECO:0000256" key="2">
    <source>
        <dbReference type="ARBA" id="ARBA00023027"/>
    </source>
</evidence>
<reference evidence="6 7" key="1">
    <citation type="submission" date="2018-06" db="EMBL/GenBank/DDBJ databases">
        <authorList>
            <consortium name="Pathogen Informatics"/>
            <person name="Doyle S."/>
        </authorList>
    </citation>
    <scope>NUCLEOTIDE SEQUENCE [LARGE SCALE GENOMIC DNA]</scope>
    <source>
        <strain evidence="6 7">NCTC12722</strain>
    </source>
</reference>
<feature type="domain" description="6-phosphogluconate dehydrogenase NADP-binding" evidence="4">
    <location>
        <begin position="5"/>
        <end position="160"/>
    </location>
</feature>
<dbReference type="Proteomes" id="UP000254343">
    <property type="component" value="Unassembled WGS sequence"/>
</dbReference>
<dbReference type="SUPFAM" id="SSF51735">
    <property type="entry name" value="NAD(P)-binding Rossmann-fold domains"/>
    <property type="match status" value="1"/>
</dbReference>
<keyword evidence="1 6" id="KW-0560">Oxidoreductase</keyword>
<evidence type="ECO:0000259" key="4">
    <source>
        <dbReference type="Pfam" id="PF03446"/>
    </source>
</evidence>
<keyword evidence="2" id="KW-0520">NAD</keyword>
<dbReference type="RefSeq" id="WP_002718616.1">
    <property type="nucleotide sequence ID" value="NZ_UFSI01000001.1"/>
</dbReference>
<dbReference type="GO" id="GO:0051287">
    <property type="term" value="F:NAD binding"/>
    <property type="evidence" value="ECO:0007669"/>
    <property type="project" value="InterPro"/>
</dbReference>
<sequence length="299" mass="31762">MTQVLGFVGLGKMGDPLTRRLLKANYSVVIYDTRQDALTDLLHAGATQAASLQQLAQQASTVFVSLPMPDTVKSVILGEHGLISGGGAMKTIVDLSTTGPKVASEIARELEGTGVTFIDCPVSGGVAKAIDGTLALMVSGPRKTFEEVEPLLVHFGKPTFIGEAPGAAQMMKLCNNLMAATSMAIAAEAITAGVKAGIDPSIMVDVINASSGRNNATQDKFPRAVLNRTFDHGFATGLMFKDVKLCLEEIERMGLELEVSKAVASTWKKSNERFGPDSDHTVIVKMIEEPAGVMIERRK</sequence>
<dbReference type="EC" id="1.1.1.60" evidence="6"/>
<evidence type="ECO:0000256" key="3">
    <source>
        <dbReference type="PIRSR" id="PIRSR000103-1"/>
    </source>
</evidence>
<evidence type="ECO:0000256" key="1">
    <source>
        <dbReference type="ARBA" id="ARBA00023002"/>
    </source>
</evidence>
<gene>
    <name evidence="6" type="primary">garR_1</name>
    <name evidence="6" type="ORF">NCTC12722_01016</name>
</gene>
<organism evidence="6 7">
    <name type="scientific">Afipia felis</name>
    <name type="common">Cat scratch disease bacillus</name>
    <dbReference type="NCBI Taxonomy" id="1035"/>
    <lineage>
        <taxon>Bacteria</taxon>
        <taxon>Pseudomonadati</taxon>
        <taxon>Pseudomonadota</taxon>
        <taxon>Alphaproteobacteria</taxon>
        <taxon>Hyphomicrobiales</taxon>
        <taxon>Nitrobacteraceae</taxon>
        <taxon>Afipia</taxon>
    </lineage>
</organism>
<dbReference type="InterPro" id="IPR013328">
    <property type="entry name" value="6PGD_dom2"/>
</dbReference>
<evidence type="ECO:0000259" key="5">
    <source>
        <dbReference type="Pfam" id="PF14833"/>
    </source>
</evidence>
<proteinExistence type="predicted"/>
<dbReference type="InterPro" id="IPR036291">
    <property type="entry name" value="NAD(P)-bd_dom_sf"/>
</dbReference>
<dbReference type="PIRSF" id="PIRSF000103">
    <property type="entry name" value="HIBADH"/>
    <property type="match status" value="1"/>
</dbReference>
<dbReference type="Gene3D" id="1.10.1040.10">
    <property type="entry name" value="N-(1-d-carboxylethyl)-l-norvaline Dehydrogenase, domain 2"/>
    <property type="match status" value="1"/>
</dbReference>
<dbReference type="EMBL" id="UIGB01000001">
    <property type="protein sequence ID" value="SUU83837.1"/>
    <property type="molecule type" value="Genomic_DNA"/>
</dbReference>
<dbReference type="OrthoDB" id="9812907at2"/>
<dbReference type="InterPro" id="IPR006115">
    <property type="entry name" value="6PGDH_NADP-bd"/>
</dbReference>
<dbReference type="PANTHER" id="PTHR22981:SF7">
    <property type="entry name" value="3-HYDROXYISOBUTYRATE DEHYDROGENASE, MITOCHONDRIAL"/>
    <property type="match status" value="1"/>
</dbReference>
<name>A0A380W6U9_AFIFE</name>
<dbReference type="SUPFAM" id="SSF48179">
    <property type="entry name" value="6-phosphogluconate dehydrogenase C-terminal domain-like"/>
    <property type="match status" value="1"/>
</dbReference>
<dbReference type="Pfam" id="PF03446">
    <property type="entry name" value="NAD_binding_2"/>
    <property type="match status" value="1"/>
</dbReference>
<dbReference type="InterPro" id="IPR015815">
    <property type="entry name" value="HIBADH-related"/>
</dbReference>
<dbReference type="InterPro" id="IPR008927">
    <property type="entry name" value="6-PGluconate_DH-like_C_sf"/>
</dbReference>
<accession>A0A380W6U9</accession>
<feature type="domain" description="3-hydroxyisobutyrate dehydrogenase-like NAD-binding" evidence="5">
    <location>
        <begin position="166"/>
        <end position="286"/>
    </location>
</feature>
<dbReference type="GO" id="GO:0008679">
    <property type="term" value="F:2-hydroxy-3-oxopropionate reductase activity"/>
    <property type="evidence" value="ECO:0007669"/>
    <property type="project" value="UniProtKB-EC"/>
</dbReference>
<dbReference type="Pfam" id="PF14833">
    <property type="entry name" value="NAD_binding_11"/>
    <property type="match status" value="1"/>
</dbReference>
<feature type="active site" evidence="3">
    <location>
        <position position="172"/>
    </location>
</feature>
<dbReference type="Gene3D" id="3.40.50.720">
    <property type="entry name" value="NAD(P)-binding Rossmann-like Domain"/>
    <property type="match status" value="1"/>
</dbReference>
<dbReference type="InterPro" id="IPR029154">
    <property type="entry name" value="HIBADH-like_NADP-bd"/>
</dbReference>
<dbReference type="AlphaFoldDB" id="A0A380W6U9"/>
<evidence type="ECO:0000313" key="7">
    <source>
        <dbReference type="Proteomes" id="UP000254343"/>
    </source>
</evidence>
<dbReference type="GO" id="GO:0050661">
    <property type="term" value="F:NADP binding"/>
    <property type="evidence" value="ECO:0007669"/>
    <property type="project" value="InterPro"/>
</dbReference>
<dbReference type="PANTHER" id="PTHR22981">
    <property type="entry name" value="3-HYDROXYISOBUTYRATE DEHYDROGENASE-RELATED"/>
    <property type="match status" value="1"/>
</dbReference>